<feature type="domain" description="Response regulatory" evidence="9">
    <location>
        <begin position="925"/>
        <end position="1044"/>
    </location>
</feature>
<dbReference type="SUPFAM" id="SSF52172">
    <property type="entry name" value="CheY-like"/>
    <property type="match status" value="1"/>
</dbReference>
<dbReference type="CDD" id="cd00130">
    <property type="entry name" value="PAS"/>
    <property type="match status" value="2"/>
</dbReference>
<feature type="domain" description="Histidine kinase" evidence="8">
    <location>
        <begin position="686"/>
        <end position="903"/>
    </location>
</feature>
<evidence type="ECO:0000256" key="3">
    <source>
        <dbReference type="ARBA" id="ARBA00022553"/>
    </source>
</evidence>
<evidence type="ECO:0000259" key="9">
    <source>
        <dbReference type="PROSITE" id="PS50110"/>
    </source>
</evidence>
<proteinExistence type="predicted"/>
<feature type="domain" description="PAS" evidence="10">
    <location>
        <begin position="399"/>
        <end position="472"/>
    </location>
</feature>
<feature type="domain" description="PAC" evidence="11">
    <location>
        <begin position="622"/>
        <end position="675"/>
    </location>
</feature>
<evidence type="ECO:0000256" key="5">
    <source>
        <dbReference type="ARBA" id="ARBA00022777"/>
    </source>
</evidence>
<keyword evidence="3 6" id="KW-0597">Phosphoprotein</keyword>
<keyword evidence="13" id="KW-1185">Reference proteome</keyword>
<evidence type="ECO:0000256" key="2">
    <source>
        <dbReference type="ARBA" id="ARBA00012438"/>
    </source>
</evidence>
<evidence type="ECO:0000313" key="13">
    <source>
        <dbReference type="Proteomes" id="UP001557465"/>
    </source>
</evidence>
<dbReference type="SUPFAM" id="SSF55874">
    <property type="entry name" value="ATPase domain of HSP90 chaperone/DNA topoisomerase II/histidine kinase"/>
    <property type="match status" value="1"/>
</dbReference>
<dbReference type="PANTHER" id="PTHR43047">
    <property type="entry name" value="TWO-COMPONENT HISTIDINE PROTEIN KINASE"/>
    <property type="match status" value="1"/>
</dbReference>
<dbReference type="Gene3D" id="3.40.50.2300">
    <property type="match status" value="1"/>
</dbReference>
<evidence type="ECO:0000256" key="4">
    <source>
        <dbReference type="ARBA" id="ARBA00022679"/>
    </source>
</evidence>
<dbReference type="CDD" id="cd16922">
    <property type="entry name" value="HATPase_EvgS-ArcB-TorS-like"/>
    <property type="match status" value="1"/>
</dbReference>
<dbReference type="EC" id="2.7.13.3" evidence="2"/>
<dbReference type="CDD" id="cd17546">
    <property type="entry name" value="REC_hyHK_CKI1_RcsC-like"/>
    <property type="match status" value="1"/>
</dbReference>
<dbReference type="PROSITE" id="PS50110">
    <property type="entry name" value="RESPONSE_REGULATORY"/>
    <property type="match status" value="1"/>
</dbReference>
<dbReference type="PRINTS" id="PR00344">
    <property type="entry name" value="BCTRLSENSOR"/>
</dbReference>
<dbReference type="InterPro" id="IPR001610">
    <property type="entry name" value="PAC"/>
</dbReference>
<dbReference type="SMART" id="SM00388">
    <property type="entry name" value="HisKA"/>
    <property type="match status" value="1"/>
</dbReference>
<dbReference type="PROSITE" id="PS50109">
    <property type="entry name" value="HIS_KIN"/>
    <property type="match status" value="1"/>
</dbReference>
<dbReference type="InterPro" id="IPR000014">
    <property type="entry name" value="PAS"/>
</dbReference>
<dbReference type="Pfam" id="PF08447">
    <property type="entry name" value="PAS_3"/>
    <property type="match status" value="2"/>
</dbReference>
<dbReference type="Proteomes" id="UP001557465">
    <property type="component" value="Unassembled WGS sequence"/>
</dbReference>
<gene>
    <name evidence="12" type="ORF">AB4874_16970</name>
</gene>
<feature type="coiled-coil region" evidence="7">
    <location>
        <begin position="517"/>
        <end position="547"/>
    </location>
</feature>
<evidence type="ECO:0000256" key="7">
    <source>
        <dbReference type="SAM" id="Coils"/>
    </source>
</evidence>
<dbReference type="Gene3D" id="3.30.450.20">
    <property type="entry name" value="PAS domain"/>
    <property type="match status" value="3"/>
</dbReference>
<evidence type="ECO:0000259" key="11">
    <source>
        <dbReference type="PROSITE" id="PS50113"/>
    </source>
</evidence>
<feature type="domain" description="PAC" evidence="11">
    <location>
        <begin position="352"/>
        <end position="405"/>
    </location>
</feature>
<dbReference type="Gene3D" id="3.30.565.10">
    <property type="entry name" value="Histidine kinase-like ATPase, C-terminal domain"/>
    <property type="match status" value="1"/>
</dbReference>
<evidence type="ECO:0000256" key="6">
    <source>
        <dbReference type="PROSITE-ProRule" id="PRU00169"/>
    </source>
</evidence>
<dbReference type="PROSITE" id="PS50112">
    <property type="entry name" value="PAS"/>
    <property type="match status" value="2"/>
</dbReference>
<keyword evidence="7" id="KW-0175">Coiled coil</keyword>
<dbReference type="SMART" id="SM00387">
    <property type="entry name" value="HATPase_c"/>
    <property type="match status" value="1"/>
</dbReference>
<dbReference type="InterPro" id="IPR000700">
    <property type="entry name" value="PAS-assoc_C"/>
</dbReference>
<feature type="domain" description="PAC" evidence="11">
    <location>
        <begin position="476"/>
        <end position="529"/>
    </location>
</feature>
<comment type="caution">
    <text evidence="12">The sequence shown here is derived from an EMBL/GenBank/DDBJ whole genome shotgun (WGS) entry which is preliminary data.</text>
</comment>
<dbReference type="InterPro" id="IPR013655">
    <property type="entry name" value="PAS_fold_3"/>
</dbReference>
<sequence length="1047" mass="115248">MVASEATQTGQAGEPESSILTQALTTLAALADHEIRSGLETVLSLLKREVGADSICLFSVSPREELELVQHLGNEAPHGAALKDHRLTAKLSLQSSPDSCDACDETAAVQSLAAKDVAGNVCVVLTFDMGEHVARRDAIRNDEIVKVLLAISSVLRRAPLGGVSLRSDLVEAADMVEMGIAFFDASGQISFRNGPFRRFFKEYEGSLKTLDALKKTIEKLRLELVFPGRGAPEPSNANDKRVMISDGRILDLKIRLLPSGTTLIQCADIGGCPIEKARMQAAIDGAGLGTWEWTMSTGQHKINARWAEMLGYTINELGSMTFDRFQSLVHPDSLKELKKTSEKVLLGETDSFEAEIQMFHKSGRLVWVKSQGRVAAFDSNGAPAVMSGVLLEISDLKLAEGRLLDLLEGAHIGTWDWDLIADTQTGNQQWVQMLGYSSDEIGPITYNSWRALVHPDDIDAVEEEAKRSLEGETDSLLAEYRMRHLDGNWVWLLDRARVVSRDRDGRAAYIAGIQIDISEQKAREEALQAAKSELERAFNDRNTAEKRLADIAAVSDDLFWEQDSEMRFQFLSHRKFREMSGENKTELLGSTLTEWLADRPGLRASADWDGLLAKMEDHKPFRDFVSGFYSEAHGEPRWLRFNGAPVFNADGEFQGYRGVGSDVTQLYRAKLKAEEASKSKTLFLANMSHEIRTPLNGVLGMAEVLDNTLTDPTKKKMIRTIRNSGESLLNILNDILDMSKIEARKLELELLSFDPTELATRVEELHQLRADEKGLDFEVSIAMGAQKPRIGDCHRIRQIMNNLISNAIKFTDKGEVSVSLKGRPGRPFVIEVSDTGIGMNEKHISEIHDDFTQADPSITRRFGGTGLGMSITKSLVEMMHGTITVQSEVGAGTKITVALPLPVDDALPVPPKQVETSDLCLKGRHILIADDNPTNCTVLEHLVHQLGATSVVTVNGLEAVQAWEQEDFDLLLLDIAMPVMDGKTALQTIREAEASSGRPYTNAIAVTANVMPYQISEYIEAGFDVTIAKPISAKQVCRAAAALLDEA</sequence>
<evidence type="ECO:0000259" key="8">
    <source>
        <dbReference type="PROSITE" id="PS50109"/>
    </source>
</evidence>
<dbReference type="PANTHER" id="PTHR43047:SF72">
    <property type="entry name" value="OSMOSENSING HISTIDINE PROTEIN KINASE SLN1"/>
    <property type="match status" value="1"/>
</dbReference>
<dbReference type="InterPro" id="IPR004358">
    <property type="entry name" value="Sig_transdc_His_kin-like_C"/>
</dbReference>
<dbReference type="InterPro" id="IPR003594">
    <property type="entry name" value="HATPase_dom"/>
</dbReference>
<dbReference type="Pfam" id="PF02518">
    <property type="entry name" value="HATPase_c"/>
    <property type="match status" value="1"/>
</dbReference>
<dbReference type="InterPro" id="IPR036097">
    <property type="entry name" value="HisK_dim/P_sf"/>
</dbReference>
<reference evidence="12 13" key="1">
    <citation type="journal article" date="2011" name="Int. J. Syst. Evol. Microbiol.">
        <title>Zhongshania antarctica gen. nov., sp. nov. and Zhongshania guokunii sp. nov., gammaproteobacteria respectively isolated from coastal attached (fast) ice and surface seawater of the Antarctic.</title>
        <authorList>
            <person name="Li H.J."/>
            <person name="Zhang X.Y."/>
            <person name="Chen C.X."/>
            <person name="Zhang Y.J."/>
            <person name="Gao Z.M."/>
            <person name="Yu Y."/>
            <person name="Chen X.L."/>
            <person name="Chen B."/>
            <person name="Zhang Y.Z."/>
        </authorList>
    </citation>
    <scope>NUCLEOTIDE SEQUENCE [LARGE SCALE GENOMIC DNA]</scope>
    <source>
        <strain evidence="12 13">15-R06ZXC-3</strain>
    </source>
</reference>
<dbReference type="Pfam" id="PF00072">
    <property type="entry name" value="Response_reg"/>
    <property type="match status" value="1"/>
</dbReference>
<evidence type="ECO:0000256" key="1">
    <source>
        <dbReference type="ARBA" id="ARBA00000085"/>
    </source>
</evidence>
<dbReference type="NCBIfam" id="TIGR00229">
    <property type="entry name" value="sensory_box"/>
    <property type="match status" value="3"/>
</dbReference>
<dbReference type="SUPFAM" id="SSF55785">
    <property type="entry name" value="PYP-like sensor domain (PAS domain)"/>
    <property type="match status" value="3"/>
</dbReference>
<dbReference type="InterPro" id="IPR005467">
    <property type="entry name" value="His_kinase_dom"/>
</dbReference>
<dbReference type="CDD" id="cd00082">
    <property type="entry name" value="HisKA"/>
    <property type="match status" value="1"/>
</dbReference>
<dbReference type="EMBL" id="JBFRYC010000014">
    <property type="protein sequence ID" value="MEX1663307.1"/>
    <property type="molecule type" value="Genomic_DNA"/>
</dbReference>
<feature type="modified residue" description="4-aspartylphosphate" evidence="6">
    <location>
        <position position="974"/>
    </location>
</feature>
<accession>A0ABV3TP11</accession>
<dbReference type="InterPro" id="IPR013656">
    <property type="entry name" value="PAS_4"/>
</dbReference>
<dbReference type="Gene3D" id="1.10.287.130">
    <property type="match status" value="1"/>
</dbReference>
<keyword evidence="4" id="KW-0808">Transferase</keyword>
<dbReference type="RefSeq" id="WP_368392867.1">
    <property type="nucleotide sequence ID" value="NZ_JBFRYC010000014.1"/>
</dbReference>
<dbReference type="SMART" id="SM00086">
    <property type="entry name" value="PAC"/>
    <property type="match status" value="3"/>
</dbReference>
<evidence type="ECO:0000259" key="10">
    <source>
        <dbReference type="PROSITE" id="PS50112"/>
    </source>
</evidence>
<dbReference type="InterPro" id="IPR011006">
    <property type="entry name" value="CheY-like_superfamily"/>
</dbReference>
<comment type="catalytic activity">
    <reaction evidence="1">
        <text>ATP + protein L-histidine = ADP + protein N-phospho-L-histidine.</text>
        <dbReference type="EC" id="2.7.13.3"/>
    </reaction>
</comment>
<name>A0ABV3TP11_9RHOB</name>
<dbReference type="SMART" id="SM00448">
    <property type="entry name" value="REC"/>
    <property type="match status" value="1"/>
</dbReference>
<protein>
    <recommendedName>
        <fullName evidence="2">histidine kinase</fullName>
        <ecNumber evidence="2">2.7.13.3</ecNumber>
    </recommendedName>
</protein>
<evidence type="ECO:0000313" key="12">
    <source>
        <dbReference type="EMBL" id="MEX1663307.1"/>
    </source>
</evidence>
<organism evidence="12 13">
    <name type="scientific">Thioclava arctica</name>
    <dbReference type="NCBI Taxonomy" id="3238301"/>
    <lineage>
        <taxon>Bacteria</taxon>
        <taxon>Pseudomonadati</taxon>
        <taxon>Pseudomonadota</taxon>
        <taxon>Alphaproteobacteria</taxon>
        <taxon>Rhodobacterales</taxon>
        <taxon>Paracoccaceae</taxon>
        <taxon>Thioclava</taxon>
    </lineage>
</organism>
<dbReference type="SMART" id="SM00091">
    <property type="entry name" value="PAS"/>
    <property type="match status" value="3"/>
</dbReference>
<dbReference type="InterPro" id="IPR003661">
    <property type="entry name" value="HisK_dim/P_dom"/>
</dbReference>
<dbReference type="PROSITE" id="PS50113">
    <property type="entry name" value="PAC"/>
    <property type="match status" value="3"/>
</dbReference>
<keyword evidence="5" id="KW-0418">Kinase</keyword>
<dbReference type="Pfam" id="PF00512">
    <property type="entry name" value="HisKA"/>
    <property type="match status" value="1"/>
</dbReference>
<feature type="domain" description="PAS" evidence="10">
    <location>
        <begin position="302"/>
        <end position="348"/>
    </location>
</feature>
<dbReference type="InterPro" id="IPR036890">
    <property type="entry name" value="HATPase_C_sf"/>
</dbReference>
<dbReference type="InterPro" id="IPR035965">
    <property type="entry name" value="PAS-like_dom_sf"/>
</dbReference>
<dbReference type="InterPro" id="IPR001789">
    <property type="entry name" value="Sig_transdc_resp-reg_receiver"/>
</dbReference>
<dbReference type="Pfam" id="PF08448">
    <property type="entry name" value="PAS_4"/>
    <property type="match status" value="1"/>
</dbReference>
<dbReference type="SUPFAM" id="SSF47384">
    <property type="entry name" value="Homodimeric domain of signal transducing histidine kinase"/>
    <property type="match status" value="1"/>
</dbReference>